<dbReference type="GO" id="GO:0032190">
    <property type="term" value="F:acrosin binding"/>
    <property type="evidence" value="ECO:0007669"/>
    <property type="project" value="TreeGrafter"/>
</dbReference>
<dbReference type="InterPro" id="IPR042235">
    <property type="entry name" value="ZP-C_dom"/>
</dbReference>
<keyword evidence="3" id="KW-0732">Signal</keyword>
<dbReference type="FunFam" id="2.60.40.4100:FF:000002">
    <property type="entry name" value="Zona pellucida sperm-binding protein 3"/>
    <property type="match status" value="1"/>
</dbReference>
<evidence type="ECO:0000313" key="5">
    <source>
        <dbReference type="Ensembl" id="ENSFHEP00000011220.1"/>
    </source>
</evidence>
<evidence type="ECO:0000256" key="2">
    <source>
        <dbReference type="ARBA" id="ARBA00023180"/>
    </source>
</evidence>
<dbReference type="GO" id="GO:0035805">
    <property type="term" value="C:egg coat"/>
    <property type="evidence" value="ECO:0007669"/>
    <property type="project" value="UniProtKB-SubCell"/>
</dbReference>
<reference evidence="5" key="1">
    <citation type="submission" date="2025-08" db="UniProtKB">
        <authorList>
            <consortium name="Ensembl"/>
        </authorList>
    </citation>
    <scope>IDENTIFICATION</scope>
</reference>
<keyword evidence="1 3" id="KW-1015">Disulfide bond</keyword>
<dbReference type="GeneTree" id="ENSGT01030000234567"/>
<dbReference type="Gene3D" id="2.60.40.3210">
    <property type="entry name" value="Zona pellucida, ZP-N domain"/>
    <property type="match status" value="1"/>
</dbReference>
<dbReference type="GO" id="GO:0035803">
    <property type="term" value="P:egg coat formation"/>
    <property type="evidence" value="ECO:0007669"/>
    <property type="project" value="UniProtKB-UniRule"/>
</dbReference>
<dbReference type="PANTHER" id="PTHR11576:SF2">
    <property type="entry name" value="ZONA PELLUCIDA SPERM-BINDING PROTEIN 3"/>
    <property type="match status" value="1"/>
</dbReference>
<feature type="domain" description="ZP" evidence="4">
    <location>
        <begin position="1"/>
        <end position="259"/>
    </location>
</feature>
<keyword evidence="3" id="KW-0812">Transmembrane</keyword>
<comment type="domain">
    <text evidence="3">The ZP domain is involved in the polymerization of the ZP proteins to form the zona pellucida.</text>
</comment>
<comment type="PTM">
    <text evidence="3">Proteolytically cleaved before the transmembrane segment to yield the secreted ectodomain incorporated in the zona pellucida.</text>
</comment>
<dbReference type="Proteomes" id="UP000265000">
    <property type="component" value="Unplaced"/>
</dbReference>
<keyword evidence="3" id="KW-0964">Secreted</keyword>
<dbReference type="GO" id="GO:0007339">
    <property type="term" value="P:binding of sperm to zona pellucida"/>
    <property type="evidence" value="ECO:0007669"/>
    <property type="project" value="UniProtKB-UniRule"/>
</dbReference>
<dbReference type="GO" id="GO:0035804">
    <property type="term" value="F:structural constituent of egg coat"/>
    <property type="evidence" value="ECO:0007669"/>
    <property type="project" value="UniProtKB-UniRule"/>
</dbReference>
<accession>A0A3Q2PG98</accession>
<keyword evidence="3" id="KW-1133">Transmembrane helix</keyword>
<dbReference type="GO" id="GO:0005886">
    <property type="term" value="C:plasma membrane"/>
    <property type="evidence" value="ECO:0007669"/>
    <property type="project" value="UniProtKB-SubCell"/>
</dbReference>
<dbReference type="AlphaFoldDB" id="A0A3Q2PG98"/>
<protein>
    <recommendedName>
        <fullName evidence="3">Zona pellucida sperm-binding protein 3</fullName>
    </recommendedName>
</protein>
<dbReference type="PANTHER" id="PTHR11576">
    <property type="entry name" value="ZONA PELLUCIDA SPERM-BINDING PROTEIN 3"/>
    <property type="match status" value="1"/>
</dbReference>
<keyword evidence="6" id="KW-1185">Reference proteome</keyword>
<keyword evidence="3" id="KW-0472">Membrane</keyword>
<dbReference type="Pfam" id="PF00100">
    <property type="entry name" value="Zona_pellucida"/>
    <property type="match status" value="1"/>
</dbReference>
<dbReference type="PRINTS" id="PR00023">
    <property type="entry name" value="ZPELLUCIDA"/>
</dbReference>
<evidence type="ECO:0000256" key="3">
    <source>
        <dbReference type="RuleBase" id="RU367066"/>
    </source>
</evidence>
<keyword evidence="2" id="KW-0325">Glycoprotein</keyword>
<comment type="similarity">
    <text evidence="3">Belongs to the ZP domain family. ZPC subfamily.</text>
</comment>
<organism evidence="5 6">
    <name type="scientific">Fundulus heteroclitus</name>
    <name type="common">Killifish</name>
    <name type="synonym">Mummichog</name>
    <dbReference type="NCBI Taxonomy" id="8078"/>
    <lineage>
        <taxon>Eukaryota</taxon>
        <taxon>Metazoa</taxon>
        <taxon>Chordata</taxon>
        <taxon>Craniata</taxon>
        <taxon>Vertebrata</taxon>
        <taxon>Euteleostomi</taxon>
        <taxon>Actinopterygii</taxon>
        <taxon>Neopterygii</taxon>
        <taxon>Teleostei</taxon>
        <taxon>Neoteleostei</taxon>
        <taxon>Acanthomorphata</taxon>
        <taxon>Ovalentaria</taxon>
        <taxon>Atherinomorphae</taxon>
        <taxon>Cyprinodontiformes</taxon>
        <taxon>Fundulidae</taxon>
        <taxon>Fundulus</taxon>
    </lineage>
</organism>
<reference evidence="5" key="2">
    <citation type="submission" date="2025-09" db="UniProtKB">
        <authorList>
            <consortium name="Ensembl"/>
        </authorList>
    </citation>
    <scope>IDENTIFICATION</scope>
</reference>
<comment type="function">
    <text evidence="3">Component of the zona pellucida, an extracellular matrix surrounding oocytes which mediates sperm binding, induction of the acrosome reaction and prevents post-fertilization polyspermy. The zona pellucida is composed of 3 to 4 glycoproteins, ZP1, ZP2, ZP3, and ZP4. ZP3 is essential for sperm binding and zona matrix formation.</text>
</comment>
<sequence length="317" mass="35468">IAKWYKITWFIMILLNSSVWILFSALHRFAVRAISRCSLEGTVAASFCGLGHAFFQVHGDWLVYSNKLLVSPAVLVTSTGSVIVRGQTIVIPVECHYKRKQTVKGEPLAPTWVPMTSTLNAFGLLRFSLSVMTESCMSERSSSEYQQGEAVFLEASVEAPLHPSLRLYVDSCVATLKPDLLSWPRYKFISNHGCMMDSVLPGSSSRYLPRKQISKLCFSFKTFRFNLTSVFISCHLTATVKQKSPSLHSKACFFDSTFQTQIQSDYTDCSKNFLSKGTQLIASSLDKQHSLLEKRRATARVVCVVHVFAAIPHTEQA</sequence>
<dbReference type="Gene3D" id="2.60.40.4100">
    <property type="entry name" value="Zona pellucida, ZP-C domain"/>
    <property type="match status" value="1"/>
</dbReference>
<dbReference type="STRING" id="8078.ENSFHEP00000011220"/>
<name>A0A3Q2PG98_FUNHE</name>
<dbReference type="SMART" id="SM00241">
    <property type="entry name" value="ZP"/>
    <property type="match status" value="1"/>
</dbReference>
<dbReference type="Ensembl" id="ENSFHET00000018167.1">
    <property type="protein sequence ID" value="ENSFHEP00000011220.1"/>
    <property type="gene ID" value="ENSFHEG00000012633.1"/>
</dbReference>
<evidence type="ECO:0000313" key="6">
    <source>
        <dbReference type="Proteomes" id="UP000265000"/>
    </source>
</evidence>
<dbReference type="InterPro" id="IPR001507">
    <property type="entry name" value="ZP_dom"/>
</dbReference>
<proteinExistence type="inferred from homology"/>
<dbReference type="PROSITE" id="PS51034">
    <property type="entry name" value="ZP_2"/>
    <property type="match status" value="1"/>
</dbReference>
<dbReference type="GO" id="GO:2000344">
    <property type="term" value="P:positive regulation of acrosome reaction"/>
    <property type="evidence" value="ECO:0007669"/>
    <property type="project" value="UniProtKB-UniRule"/>
</dbReference>
<comment type="subcellular location">
    <subcellularLocation>
        <location evidence="3">Zona pellucida</location>
    </subcellularLocation>
    <subcellularLocation>
        <location evidence="3">Cell membrane</location>
        <topology evidence="3">Single-pass type I membrane protein</topology>
    </subcellularLocation>
</comment>
<keyword evidence="3" id="KW-0165">Cleavage on pair of basic residues</keyword>
<dbReference type="InterPro" id="IPR055355">
    <property type="entry name" value="ZP-C"/>
</dbReference>
<keyword evidence="3" id="KW-1003">Cell membrane</keyword>
<evidence type="ECO:0000256" key="1">
    <source>
        <dbReference type="ARBA" id="ARBA00023157"/>
    </source>
</evidence>
<keyword evidence="3" id="KW-0272">Extracellular matrix</keyword>
<evidence type="ECO:0000259" key="4">
    <source>
        <dbReference type="PROSITE" id="PS51034"/>
    </source>
</evidence>
<feature type="transmembrane region" description="Helical" evidence="3">
    <location>
        <begin position="7"/>
        <end position="26"/>
    </location>
</feature>
<dbReference type="InterPro" id="IPR048290">
    <property type="entry name" value="ZP_chr"/>
</dbReference>